<dbReference type="SUPFAM" id="SSF46565">
    <property type="entry name" value="Chaperone J-domain"/>
    <property type="match status" value="1"/>
</dbReference>
<dbReference type="CDD" id="cd06257">
    <property type="entry name" value="DnaJ"/>
    <property type="match status" value="1"/>
</dbReference>
<name>R4XD57_TAPDE</name>
<evidence type="ECO:0000259" key="2">
    <source>
        <dbReference type="PROSITE" id="PS50076"/>
    </source>
</evidence>
<dbReference type="AlphaFoldDB" id="R4XD57"/>
<dbReference type="InterPro" id="IPR036869">
    <property type="entry name" value="J_dom_sf"/>
</dbReference>
<feature type="transmembrane region" description="Helical" evidence="1">
    <location>
        <begin position="228"/>
        <end position="247"/>
    </location>
</feature>
<evidence type="ECO:0000313" key="4">
    <source>
        <dbReference type="Proteomes" id="UP000013776"/>
    </source>
</evidence>
<dbReference type="PROSITE" id="PS50076">
    <property type="entry name" value="DNAJ_2"/>
    <property type="match status" value="1"/>
</dbReference>
<dbReference type="eggNOG" id="KOG0713">
    <property type="taxonomic scope" value="Eukaryota"/>
</dbReference>
<dbReference type="SMART" id="SM00271">
    <property type="entry name" value="DnaJ"/>
    <property type="match status" value="1"/>
</dbReference>
<keyword evidence="4" id="KW-1185">Reference proteome</keyword>
<feature type="domain" description="J" evidence="2">
    <location>
        <begin position="335"/>
        <end position="402"/>
    </location>
</feature>
<keyword evidence="1" id="KW-0812">Transmembrane</keyword>
<accession>R4XD57</accession>
<dbReference type="PANTHER" id="PTHR24074">
    <property type="entry name" value="CO-CHAPERONE PROTEIN DJLA"/>
    <property type="match status" value="1"/>
</dbReference>
<dbReference type="InterPro" id="IPR001623">
    <property type="entry name" value="DnaJ_domain"/>
</dbReference>
<gene>
    <name evidence="3" type="ORF">TAPDE_003772</name>
</gene>
<dbReference type="EMBL" id="CAHR02000155">
    <property type="protein sequence ID" value="CCG83533.1"/>
    <property type="molecule type" value="Genomic_DNA"/>
</dbReference>
<reference evidence="3 4" key="1">
    <citation type="journal article" date="2013" name="MBio">
        <title>Genome sequencing of the plant pathogen Taphrina deformans, the causal agent of peach leaf curl.</title>
        <authorList>
            <person name="Cisse O.H."/>
            <person name="Almeida J.M.G.C.F."/>
            <person name="Fonseca A."/>
            <person name="Kumar A.A."/>
            <person name="Salojaervi J."/>
            <person name="Overmyer K."/>
            <person name="Hauser P.M."/>
            <person name="Pagni M."/>
        </authorList>
    </citation>
    <scope>NUCLEOTIDE SEQUENCE [LARGE SCALE GENOMIC DNA]</scope>
    <source>
        <strain evidence="4">PYCC 5710 / ATCC 11124 / CBS 356.35 / IMI 108563 / JCM 9778 / NBRC 8474</strain>
    </source>
</reference>
<keyword evidence="1" id="KW-1133">Transmembrane helix</keyword>
<dbReference type="Pfam" id="PF00226">
    <property type="entry name" value="DnaJ"/>
    <property type="match status" value="1"/>
</dbReference>
<evidence type="ECO:0000313" key="3">
    <source>
        <dbReference type="EMBL" id="CCG83533.1"/>
    </source>
</evidence>
<comment type="caution">
    <text evidence="3">The sequence shown here is derived from an EMBL/GenBank/DDBJ whole genome shotgun (WGS) entry which is preliminary data.</text>
</comment>
<dbReference type="PRINTS" id="PR00625">
    <property type="entry name" value="JDOMAIN"/>
</dbReference>
<dbReference type="Gene3D" id="1.10.287.110">
    <property type="entry name" value="DnaJ domain"/>
    <property type="match status" value="1"/>
</dbReference>
<keyword evidence="1" id="KW-0472">Membrane</keyword>
<dbReference type="OrthoDB" id="10250354at2759"/>
<dbReference type="STRING" id="1097556.R4XD57"/>
<organism evidence="3 4">
    <name type="scientific">Taphrina deformans (strain PYCC 5710 / ATCC 11124 / CBS 356.35 / IMI 108563 / JCM 9778 / NBRC 8474)</name>
    <name type="common">Peach leaf curl fungus</name>
    <name type="synonym">Lalaria deformans</name>
    <dbReference type="NCBI Taxonomy" id="1097556"/>
    <lineage>
        <taxon>Eukaryota</taxon>
        <taxon>Fungi</taxon>
        <taxon>Dikarya</taxon>
        <taxon>Ascomycota</taxon>
        <taxon>Taphrinomycotina</taxon>
        <taxon>Taphrinomycetes</taxon>
        <taxon>Taphrinales</taxon>
        <taxon>Taphrinaceae</taxon>
        <taxon>Taphrina</taxon>
    </lineage>
</organism>
<protein>
    <submittedName>
        <fullName evidence="3">DnaJ domain protein</fullName>
    </submittedName>
</protein>
<dbReference type="InterPro" id="IPR050817">
    <property type="entry name" value="DjlA_DnaK_co-chaperone"/>
</dbReference>
<proteinExistence type="predicted"/>
<sequence>MTTTPRLESLDQKYAAFYLFKAVAKTKYRASIGRAMTMPYRDPQTGRIHQRQRIVWTALPQIHEIDSDYNPQDRQSQVYAGLELYEESVKPFLPIDTNYLRDHARTNVSEESFQMTEAFAQAKLKERIVEHVSQIAREMLMQEYGASVKINEISVDVTLRSTQRVFYPTWIFTSTTTTAGRPLKTLVSGVDAKVSGLKTYDPTLSGALSGATVASTLFFVFGSPVFSFLMLGISYLAASTVAKWLPIWRTMRWEGRRAADVLANQQYGGQSSGFQGSAGFGDFNPFEAFMGGRGSRSQGQDPFSNYDPFAGAGSFNGQRRSSDPFYESTQKASNDLYRTLGVSKSASQDEITAAFRKLALTKHPDKVPAEQKANASHEFAKINEAYKVLRNVSKRQQYDRYGVI</sequence>
<dbReference type="Proteomes" id="UP000013776">
    <property type="component" value="Unassembled WGS sequence"/>
</dbReference>
<evidence type="ECO:0000256" key="1">
    <source>
        <dbReference type="SAM" id="Phobius"/>
    </source>
</evidence>
<dbReference type="VEuPathDB" id="FungiDB:TAPDE_003772"/>